<reference evidence="2 3" key="1">
    <citation type="journal article" date="2021" name="Commun. Biol.">
        <title>The genome of Shorea leprosula (Dipterocarpaceae) highlights the ecological relevance of drought in aseasonal tropical rainforests.</title>
        <authorList>
            <person name="Ng K.K.S."/>
            <person name="Kobayashi M.J."/>
            <person name="Fawcett J.A."/>
            <person name="Hatakeyama M."/>
            <person name="Paape T."/>
            <person name="Ng C.H."/>
            <person name="Ang C.C."/>
            <person name="Tnah L.H."/>
            <person name="Lee C.T."/>
            <person name="Nishiyama T."/>
            <person name="Sese J."/>
            <person name="O'Brien M.J."/>
            <person name="Copetti D."/>
            <person name="Mohd Noor M.I."/>
            <person name="Ong R.C."/>
            <person name="Putra M."/>
            <person name="Sireger I.Z."/>
            <person name="Indrioko S."/>
            <person name="Kosugi Y."/>
            <person name="Izuno A."/>
            <person name="Isagi Y."/>
            <person name="Lee S.L."/>
            <person name="Shimizu K.K."/>
        </authorList>
    </citation>
    <scope>NUCLEOTIDE SEQUENCE [LARGE SCALE GENOMIC DNA]</scope>
    <source>
        <strain evidence="2">214</strain>
    </source>
</reference>
<organism evidence="2 3">
    <name type="scientific">Rubroshorea leprosula</name>
    <dbReference type="NCBI Taxonomy" id="152421"/>
    <lineage>
        <taxon>Eukaryota</taxon>
        <taxon>Viridiplantae</taxon>
        <taxon>Streptophyta</taxon>
        <taxon>Embryophyta</taxon>
        <taxon>Tracheophyta</taxon>
        <taxon>Spermatophyta</taxon>
        <taxon>Magnoliopsida</taxon>
        <taxon>eudicotyledons</taxon>
        <taxon>Gunneridae</taxon>
        <taxon>Pentapetalae</taxon>
        <taxon>rosids</taxon>
        <taxon>malvids</taxon>
        <taxon>Malvales</taxon>
        <taxon>Dipterocarpaceae</taxon>
        <taxon>Rubroshorea</taxon>
    </lineage>
</organism>
<name>A0AAV5KMB2_9ROSI</name>
<keyword evidence="1" id="KW-0732">Signal</keyword>
<evidence type="ECO:0008006" key="4">
    <source>
        <dbReference type="Google" id="ProtNLM"/>
    </source>
</evidence>
<feature type="signal peptide" evidence="1">
    <location>
        <begin position="1"/>
        <end position="25"/>
    </location>
</feature>
<evidence type="ECO:0000313" key="2">
    <source>
        <dbReference type="EMBL" id="GKV25749.1"/>
    </source>
</evidence>
<gene>
    <name evidence="2" type="ORF">SLEP1_g35143</name>
</gene>
<dbReference type="EMBL" id="BPVZ01000070">
    <property type="protein sequence ID" value="GKV25749.1"/>
    <property type="molecule type" value="Genomic_DNA"/>
</dbReference>
<comment type="caution">
    <text evidence="2">The sequence shown here is derived from an EMBL/GenBank/DDBJ whole genome shotgun (WGS) entry which is preliminary data.</text>
</comment>
<evidence type="ECO:0000256" key="1">
    <source>
        <dbReference type="SAM" id="SignalP"/>
    </source>
</evidence>
<sequence>MSSLKKTMAMPLLLLLGLLLSASIASTLNILTCPVNNLVLCVGPLGKVVPSASCCSGVGQFLQIEAILGEQAAKNCLTQVSAIVPLFNITLAIDACGKAPSPKAPCPKAPPPRQ</sequence>
<evidence type="ECO:0000313" key="3">
    <source>
        <dbReference type="Proteomes" id="UP001054252"/>
    </source>
</evidence>
<feature type="chain" id="PRO_5043360717" description="Bifunctional inhibitor/plant lipid transfer protein/seed storage helical domain-containing protein" evidence="1">
    <location>
        <begin position="26"/>
        <end position="114"/>
    </location>
</feature>
<protein>
    <recommendedName>
        <fullName evidence="4">Bifunctional inhibitor/plant lipid transfer protein/seed storage helical domain-containing protein</fullName>
    </recommendedName>
</protein>
<dbReference type="AlphaFoldDB" id="A0AAV5KMB2"/>
<dbReference type="Proteomes" id="UP001054252">
    <property type="component" value="Unassembled WGS sequence"/>
</dbReference>
<accession>A0AAV5KMB2</accession>
<keyword evidence="3" id="KW-1185">Reference proteome</keyword>
<proteinExistence type="predicted"/>